<accession>A0A0E0B1E1</accession>
<organism evidence="2">
    <name type="scientific">Oryza glumipatula</name>
    <dbReference type="NCBI Taxonomy" id="40148"/>
    <lineage>
        <taxon>Eukaryota</taxon>
        <taxon>Viridiplantae</taxon>
        <taxon>Streptophyta</taxon>
        <taxon>Embryophyta</taxon>
        <taxon>Tracheophyta</taxon>
        <taxon>Spermatophyta</taxon>
        <taxon>Magnoliopsida</taxon>
        <taxon>Liliopsida</taxon>
        <taxon>Poales</taxon>
        <taxon>Poaceae</taxon>
        <taxon>BOP clade</taxon>
        <taxon>Oryzoideae</taxon>
        <taxon>Oryzeae</taxon>
        <taxon>Oryzinae</taxon>
        <taxon>Oryza</taxon>
    </lineage>
</organism>
<dbReference type="AlphaFoldDB" id="A0A0E0B1E1"/>
<dbReference type="HOGENOM" id="CLU_2562088_0_0_1"/>
<protein>
    <submittedName>
        <fullName evidence="2">Uncharacterized protein</fullName>
    </submittedName>
</protein>
<name>A0A0E0B1E1_9ORYZ</name>
<dbReference type="Proteomes" id="UP000026961">
    <property type="component" value="Chromosome 9"/>
</dbReference>
<evidence type="ECO:0000313" key="2">
    <source>
        <dbReference type="EnsemblPlants" id="OGLUM09G06150.1"/>
    </source>
</evidence>
<evidence type="ECO:0000313" key="3">
    <source>
        <dbReference type="Proteomes" id="UP000026961"/>
    </source>
</evidence>
<sequence length="82" mass="9418">MPWLKEEVRASRQKCGVGSPSRHNRDALRLGKQRRFAARGCMPIPDHLHPTPISLLIIQAAHQPLLEIRTRLQWLAPPIRTK</sequence>
<dbReference type="EnsemblPlants" id="OGLUM09G06150.1">
    <property type="protein sequence ID" value="OGLUM09G06150.1"/>
    <property type="gene ID" value="OGLUM09G06150"/>
</dbReference>
<evidence type="ECO:0000256" key="1">
    <source>
        <dbReference type="SAM" id="MobiDB-lite"/>
    </source>
</evidence>
<feature type="region of interest" description="Disordered" evidence="1">
    <location>
        <begin position="1"/>
        <end position="24"/>
    </location>
</feature>
<reference evidence="2" key="1">
    <citation type="submission" date="2015-04" db="UniProtKB">
        <authorList>
            <consortium name="EnsemblPlants"/>
        </authorList>
    </citation>
    <scope>IDENTIFICATION</scope>
</reference>
<feature type="compositionally biased region" description="Basic and acidic residues" evidence="1">
    <location>
        <begin position="1"/>
        <end position="10"/>
    </location>
</feature>
<proteinExistence type="predicted"/>
<keyword evidence="3" id="KW-1185">Reference proteome</keyword>
<dbReference type="Gramene" id="OGLUM09G06150.1">
    <property type="protein sequence ID" value="OGLUM09G06150.1"/>
    <property type="gene ID" value="OGLUM09G06150"/>
</dbReference>
<reference evidence="2" key="2">
    <citation type="submission" date="2018-05" db="EMBL/GenBank/DDBJ databases">
        <title>OgluRS3 (Oryza glumaepatula Reference Sequence Version 3).</title>
        <authorList>
            <person name="Zhang J."/>
            <person name="Kudrna D."/>
            <person name="Lee S."/>
            <person name="Talag J."/>
            <person name="Welchert J."/>
            <person name="Wing R.A."/>
        </authorList>
    </citation>
    <scope>NUCLEOTIDE SEQUENCE [LARGE SCALE GENOMIC DNA]</scope>
</reference>